<name>A0AAP0ISK3_9MAGN</name>
<evidence type="ECO:0000313" key="2">
    <source>
        <dbReference type="EMBL" id="KAK9121002.1"/>
    </source>
</evidence>
<feature type="compositionally biased region" description="Basic residues" evidence="1">
    <location>
        <begin position="79"/>
        <end position="88"/>
    </location>
</feature>
<sequence length="180" mass="21487">MLLGLQDKIQLVPIDLWKRLHWYKEKVYPKNKTCPPQINNTSQSSSSLNNNNNNNNNRDDENREVKQQSDHYLKQLNRASHKISKPIRRPPPPPLEPRHQQQQQDPQQQKQHQPPKCTTSTRATSETWYKNSQFPLYHQHQQDCCSYVAISQSEFHFWEEQYPSLWEKLNVSFNISYFVS</sequence>
<protein>
    <submittedName>
        <fullName evidence="2">Uncharacterized protein</fullName>
    </submittedName>
</protein>
<organism evidence="2 3">
    <name type="scientific">Stephania yunnanensis</name>
    <dbReference type="NCBI Taxonomy" id="152371"/>
    <lineage>
        <taxon>Eukaryota</taxon>
        <taxon>Viridiplantae</taxon>
        <taxon>Streptophyta</taxon>
        <taxon>Embryophyta</taxon>
        <taxon>Tracheophyta</taxon>
        <taxon>Spermatophyta</taxon>
        <taxon>Magnoliopsida</taxon>
        <taxon>Ranunculales</taxon>
        <taxon>Menispermaceae</taxon>
        <taxon>Menispermoideae</taxon>
        <taxon>Cissampelideae</taxon>
        <taxon>Stephania</taxon>
    </lineage>
</organism>
<dbReference type="Proteomes" id="UP001420932">
    <property type="component" value="Unassembled WGS sequence"/>
</dbReference>
<gene>
    <name evidence="2" type="ORF">Syun_018619</name>
</gene>
<evidence type="ECO:0000256" key="1">
    <source>
        <dbReference type="SAM" id="MobiDB-lite"/>
    </source>
</evidence>
<feature type="compositionally biased region" description="Basic and acidic residues" evidence="1">
    <location>
        <begin position="57"/>
        <end position="73"/>
    </location>
</feature>
<feature type="compositionally biased region" description="Low complexity" evidence="1">
    <location>
        <begin position="100"/>
        <end position="115"/>
    </location>
</feature>
<feature type="compositionally biased region" description="Low complexity" evidence="1">
    <location>
        <begin position="39"/>
        <end position="56"/>
    </location>
</feature>
<accession>A0AAP0ISK3</accession>
<reference evidence="2 3" key="1">
    <citation type="submission" date="2024-01" db="EMBL/GenBank/DDBJ databases">
        <title>Genome assemblies of Stephania.</title>
        <authorList>
            <person name="Yang L."/>
        </authorList>
    </citation>
    <scope>NUCLEOTIDE SEQUENCE [LARGE SCALE GENOMIC DNA]</scope>
    <source>
        <strain evidence="2">YNDBR</strain>
        <tissue evidence="2">Leaf</tissue>
    </source>
</reference>
<dbReference type="EMBL" id="JBBNAF010000008">
    <property type="protein sequence ID" value="KAK9121002.1"/>
    <property type="molecule type" value="Genomic_DNA"/>
</dbReference>
<keyword evidence="3" id="KW-1185">Reference proteome</keyword>
<dbReference type="Gene3D" id="3.40.30.10">
    <property type="entry name" value="Glutaredoxin"/>
    <property type="match status" value="1"/>
</dbReference>
<proteinExistence type="predicted"/>
<comment type="caution">
    <text evidence="2">The sequence shown here is derived from an EMBL/GenBank/DDBJ whole genome shotgun (WGS) entry which is preliminary data.</text>
</comment>
<dbReference type="AlphaFoldDB" id="A0AAP0ISK3"/>
<evidence type="ECO:0000313" key="3">
    <source>
        <dbReference type="Proteomes" id="UP001420932"/>
    </source>
</evidence>
<feature type="region of interest" description="Disordered" evidence="1">
    <location>
        <begin position="30"/>
        <end position="124"/>
    </location>
</feature>